<dbReference type="Pfam" id="PF00753">
    <property type="entry name" value="Lactamase_B"/>
    <property type="match status" value="1"/>
</dbReference>
<dbReference type="PANTHER" id="PTHR36839">
    <property type="entry name" value="METALLO-BETA-LACTAMASE FAMILY PROTEIN (AFU_ORTHOLOGUE AFUA_5G12770)"/>
    <property type="match status" value="1"/>
</dbReference>
<dbReference type="SUPFAM" id="SSF56281">
    <property type="entry name" value="Metallo-hydrolase/oxidoreductase"/>
    <property type="match status" value="1"/>
</dbReference>
<dbReference type="InterPro" id="IPR001279">
    <property type="entry name" value="Metallo-B-lactamas"/>
</dbReference>
<dbReference type="Proteomes" id="UP001258181">
    <property type="component" value="Unassembled WGS sequence"/>
</dbReference>
<evidence type="ECO:0000259" key="1">
    <source>
        <dbReference type="SMART" id="SM00849"/>
    </source>
</evidence>
<dbReference type="RefSeq" id="WP_310257740.1">
    <property type="nucleotide sequence ID" value="NZ_JAVDWA010000002.1"/>
</dbReference>
<evidence type="ECO:0000313" key="3">
    <source>
        <dbReference type="Proteomes" id="UP001258181"/>
    </source>
</evidence>
<dbReference type="InterPro" id="IPR036866">
    <property type="entry name" value="RibonucZ/Hydroxyglut_hydro"/>
</dbReference>
<accession>A0ABU1TZ54</accession>
<proteinExistence type="predicted"/>
<keyword evidence="3" id="KW-1185">Reference proteome</keyword>
<name>A0ABU1TZ54_9BACL</name>
<protein>
    <recommendedName>
        <fullName evidence="1">Metallo-beta-lactamase domain-containing protein</fullName>
    </recommendedName>
</protein>
<sequence>MYNYICETCGVQYKSTNKVPEQCLICEEERQYVSSKGQNWTTLETLLESGKYKNIVKLEEENLYSLTTAPGFGIGQTAYLVQNKNFNVLWDCITYLDQTTSKTINDLGGIDAIALSHPHYYSSQVEWAETFNAPIYIHEDDKEWVTRPSEKIIFWSGESFELCEGVTLQRIGGHFKGGTVVEWKNGNNQNGVLLCGDIVRIVADRQWVSFMYSYPNFIPLPSKTVERIAARLNKMNFARLYDAFNRVVKVEADQRVQRSATRYIEALNGTLFQT</sequence>
<dbReference type="EMBL" id="JAVDWA010000002">
    <property type="protein sequence ID" value="MDR7072440.1"/>
    <property type="molecule type" value="Genomic_DNA"/>
</dbReference>
<feature type="domain" description="Metallo-beta-lactamase" evidence="1">
    <location>
        <begin position="75"/>
        <end position="232"/>
    </location>
</feature>
<dbReference type="Gene3D" id="3.60.15.10">
    <property type="entry name" value="Ribonuclease Z/Hydroxyacylglutathione hydrolase-like"/>
    <property type="match status" value="1"/>
</dbReference>
<evidence type="ECO:0000313" key="2">
    <source>
        <dbReference type="EMBL" id="MDR7072440.1"/>
    </source>
</evidence>
<gene>
    <name evidence="2" type="ORF">J2X07_001417</name>
</gene>
<reference evidence="2 3" key="1">
    <citation type="submission" date="2023-07" db="EMBL/GenBank/DDBJ databases">
        <title>Sorghum-associated microbial communities from plants grown in Nebraska, USA.</title>
        <authorList>
            <person name="Schachtman D."/>
        </authorList>
    </citation>
    <scope>NUCLEOTIDE SEQUENCE [LARGE SCALE GENOMIC DNA]</scope>
    <source>
        <strain evidence="2 3">BE211</strain>
    </source>
</reference>
<organism evidence="2 3">
    <name type="scientific">Fictibacillus barbaricus</name>
    <dbReference type="NCBI Taxonomy" id="182136"/>
    <lineage>
        <taxon>Bacteria</taxon>
        <taxon>Bacillati</taxon>
        <taxon>Bacillota</taxon>
        <taxon>Bacilli</taxon>
        <taxon>Bacillales</taxon>
        <taxon>Fictibacillaceae</taxon>
        <taxon>Fictibacillus</taxon>
    </lineage>
</organism>
<dbReference type="PANTHER" id="PTHR36839:SF1">
    <property type="entry name" value="METALLO-BETA-LACTAMASE FAMILY PROTEIN (AFU_ORTHOLOGUE AFUA_5G12770)"/>
    <property type="match status" value="1"/>
</dbReference>
<dbReference type="CDD" id="cd07727">
    <property type="entry name" value="YmaE-like_MBL-fold"/>
    <property type="match status" value="1"/>
</dbReference>
<comment type="caution">
    <text evidence="2">The sequence shown here is derived from an EMBL/GenBank/DDBJ whole genome shotgun (WGS) entry which is preliminary data.</text>
</comment>
<dbReference type="SMART" id="SM00849">
    <property type="entry name" value="Lactamase_B"/>
    <property type="match status" value="1"/>
</dbReference>